<evidence type="ECO:0000313" key="4">
    <source>
        <dbReference type="Proteomes" id="UP000824023"/>
    </source>
</evidence>
<accession>A0A9D2CXX1</accession>
<feature type="chain" id="PRO_5039235045" evidence="1">
    <location>
        <begin position="22"/>
        <end position="211"/>
    </location>
</feature>
<keyword evidence="1" id="KW-0732">Signal</keyword>
<sequence>MKKLILITLAALTLAACEKQADTDELEGRYVVYTSYDPQTDFGNLGTYYLPDSILIISNSLQPTYSTGTQAQEILQAWADNMETRGFTRSEKREDADLGLQVSYVENTYHFNSIDWGGWGWDYPWYWGPGYWGYWGGWYYPFVVSYTFNTGTFLAELVNLTSPQGDDQSLPVVWNSCMSGALSGSTRVDTMLAIDAVNQAFAQSAYLSNPQ</sequence>
<evidence type="ECO:0000259" key="2">
    <source>
        <dbReference type="Pfam" id="PF13590"/>
    </source>
</evidence>
<reference evidence="3" key="2">
    <citation type="submission" date="2021-04" db="EMBL/GenBank/DDBJ databases">
        <authorList>
            <person name="Gilroy R."/>
        </authorList>
    </citation>
    <scope>NUCLEOTIDE SEQUENCE</scope>
    <source>
        <strain evidence="3">ChiHjej12B11-24981</strain>
    </source>
</reference>
<name>A0A9D2CXX1_9BACE</name>
<organism evidence="3 4">
    <name type="scientific">Candidatus Bacteroides merdipullorum</name>
    <dbReference type="NCBI Taxonomy" id="2838474"/>
    <lineage>
        <taxon>Bacteria</taxon>
        <taxon>Pseudomonadati</taxon>
        <taxon>Bacteroidota</taxon>
        <taxon>Bacteroidia</taxon>
        <taxon>Bacteroidales</taxon>
        <taxon>Bacteroidaceae</taxon>
        <taxon>Bacteroides</taxon>
    </lineage>
</organism>
<reference evidence="3" key="1">
    <citation type="journal article" date="2021" name="PeerJ">
        <title>Extensive microbial diversity within the chicken gut microbiome revealed by metagenomics and culture.</title>
        <authorList>
            <person name="Gilroy R."/>
            <person name="Ravi A."/>
            <person name="Getino M."/>
            <person name="Pursley I."/>
            <person name="Horton D.L."/>
            <person name="Alikhan N.F."/>
            <person name="Baker D."/>
            <person name="Gharbi K."/>
            <person name="Hall N."/>
            <person name="Watson M."/>
            <person name="Adriaenssens E.M."/>
            <person name="Foster-Nyarko E."/>
            <person name="Jarju S."/>
            <person name="Secka A."/>
            <person name="Antonio M."/>
            <person name="Oren A."/>
            <person name="Chaudhuri R.R."/>
            <person name="La Ragione R."/>
            <person name="Hildebrand F."/>
            <person name="Pallen M.J."/>
        </authorList>
    </citation>
    <scope>NUCLEOTIDE SEQUENCE</scope>
    <source>
        <strain evidence="3">ChiHjej12B11-24981</strain>
    </source>
</reference>
<comment type="caution">
    <text evidence="3">The sequence shown here is derived from an EMBL/GenBank/DDBJ whole genome shotgun (WGS) entry which is preliminary data.</text>
</comment>
<gene>
    <name evidence="3" type="ORF">H9819_07900</name>
</gene>
<dbReference type="Pfam" id="PF13590">
    <property type="entry name" value="DUF4136"/>
    <property type="match status" value="1"/>
</dbReference>
<protein>
    <submittedName>
        <fullName evidence="3">DUF4136 domain-containing protein</fullName>
    </submittedName>
</protein>
<proteinExistence type="predicted"/>
<dbReference type="InterPro" id="IPR025411">
    <property type="entry name" value="DUF4136"/>
</dbReference>
<feature type="signal peptide" evidence="1">
    <location>
        <begin position="1"/>
        <end position="21"/>
    </location>
</feature>
<dbReference type="Gene3D" id="3.30.160.670">
    <property type="match status" value="1"/>
</dbReference>
<dbReference type="Proteomes" id="UP000824023">
    <property type="component" value="Unassembled WGS sequence"/>
</dbReference>
<evidence type="ECO:0000256" key="1">
    <source>
        <dbReference type="SAM" id="SignalP"/>
    </source>
</evidence>
<feature type="domain" description="DUF4136" evidence="2">
    <location>
        <begin position="32"/>
        <end position="204"/>
    </location>
</feature>
<evidence type="ECO:0000313" key="3">
    <source>
        <dbReference type="EMBL" id="HIZ02154.1"/>
    </source>
</evidence>
<dbReference type="PROSITE" id="PS51257">
    <property type="entry name" value="PROKAR_LIPOPROTEIN"/>
    <property type="match status" value="1"/>
</dbReference>
<dbReference type="EMBL" id="DXCK01000109">
    <property type="protein sequence ID" value="HIZ02154.1"/>
    <property type="molecule type" value="Genomic_DNA"/>
</dbReference>
<dbReference type="AlphaFoldDB" id="A0A9D2CXX1"/>